<dbReference type="PANTHER" id="PTHR40644">
    <property type="entry name" value="UPF0653 PROTEIN C607.02C"/>
    <property type="match status" value="1"/>
</dbReference>
<evidence type="ECO:0008006" key="4">
    <source>
        <dbReference type="Google" id="ProtNLM"/>
    </source>
</evidence>
<evidence type="ECO:0000256" key="1">
    <source>
        <dbReference type="SAM" id="MobiDB-lite"/>
    </source>
</evidence>
<protein>
    <recommendedName>
        <fullName evidence="4">Urease accessory protein UreD</fullName>
    </recommendedName>
</protein>
<evidence type="ECO:0000313" key="2">
    <source>
        <dbReference type="EMBL" id="KJX95941.1"/>
    </source>
</evidence>
<organism evidence="2 3">
    <name type="scientific">Zymoseptoria brevis</name>
    <dbReference type="NCBI Taxonomy" id="1047168"/>
    <lineage>
        <taxon>Eukaryota</taxon>
        <taxon>Fungi</taxon>
        <taxon>Dikarya</taxon>
        <taxon>Ascomycota</taxon>
        <taxon>Pezizomycotina</taxon>
        <taxon>Dothideomycetes</taxon>
        <taxon>Dothideomycetidae</taxon>
        <taxon>Mycosphaerellales</taxon>
        <taxon>Mycosphaerellaceae</taxon>
        <taxon>Zymoseptoria</taxon>
    </lineage>
</organism>
<dbReference type="AlphaFoldDB" id="A0A0F4GEX8"/>
<dbReference type="PANTHER" id="PTHR40644:SF1">
    <property type="entry name" value="UPF0653 PROTEIN C607.02C"/>
    <property type="match status" value="1"/>
</dbReference>
<feature type="region of interest" description="Disordered" evidence="1">
    <location>
        <begin position="191"/>
        <end position="245"/>
    </location>
</feature>
<comment type="caution">
    <text evidence="2">The sequence shown here is derived from an EMBL/GenBank/DDBJ whole genome shotgun (WGS) entry which is preliminary data.</text>
</comment>
<feature type="region of interest" description="Disordered" evidence="1">
    <location>
        <begin position="164"/>
        <end position="183"/>
    </location>
</feature>
<feature type="region of interest" description="Disordered" evidence="1">
    <location>
        <begin position="1"/>
        <end position="124"/>
    </location>
</feature>
<reference evidence="2 3" key="1">
    <citation type="submission" date="2015-03" db="EMBL/GenBank/DDBJ databases">
        <title>RNA-seq based gene annotation and comparative genomics of four Zymoseptoria species reveal species-specific pathogenicity related genes and transposable element activity.</title>
        <authorList>
            <person name="Grandaubert J."/>
            <person name="Bhattacharyya A."/>
            <person name="Stukenbrock E.H."/>
        </authorList>
    </citation>
    <scope>NUCLEOTIDE SEQUENCE [LARGE SCALE GENOMIC DNA]</scope>
    <source>
        <strain evidence="2 3">Zb18110</strain>
    </source>
</reference>
<proteinExistence type="predicted"/>
<dbReference type="EMBL" id="LAFY01000844">
    <property type="protein sequence ID" value="KJX95941.1"/>
    <property type="molecule type" value="Genomic_DNA"/>
</dbReference>
<dbReference type="Proteomes" id="UP000033647">
    <property type="component" value="Unassembled WGS sequence"/>
</dbReference>
<feature type="compositionally biased region" description="Acidic residues" evidence="1">
    <location>
        <begin position="207"/>
        <end position="218"/>
    </location>
</feature>
<sequence length="329" mass="36627">MPHKHTRRNDGDQKNFNLPPTILAKPLPNYEKTEKTSLKRGQRKAPQKEHQPNLKRKRQNGGGTTDYGADDTPRAFARLMDLSAGKKMRSGLDNGESKKAVKKKRKLEDDSAKAAAGAKSTPVKETEAAAAAAAVSTAPPPAQLNIQPGERLADFAARVNQTLPMSGLTRKGGAGQERVTKTEKRMKKMYAEWRTEEQKRKDKLEELQEQQEDEDEELATEHGGQQVRLSTVGRKGKRARMVGELSDDEDPWAVLKERRDKPKGLHDVVLAPPTIKVVPKERFKVRDGAKVEVANVPGASGSLKRREELGEARMEVIERYRAMMKAAKT</sequence>
<accession>A0A0F4GEX8</accession>
<name>A0A0F4GEX8_9PEZI</name>
<keyword evidence="3" id="KW-1185">Reference proteome</keyword>
<feature type="compositionally biased region" description="Basic and acidic residues" evidence="1">
    <location>
        <begin position="191"/>
        <end position="206"/>
    </location>
</feature>
<gene>
    <name evidence="2" type="ORF">TI39_contig852g00013</name>
</gene>
<dbReference type="OrthoDB" id="5876637at2759"/>
<evidence type="ECO:0000313" key="3">
    <source>
        <dbReference type="Proteomes" id="UP000033647"/>
    </source>
</evidence>